<feature type="region of interest" description="Disordered" evidence="1">
    <location>
        <begin position="1"/>
        <end position="65"/>
    </location>
</feature>
<dbReference type="Proteomes" id="UP001165780">
    <property type="component" value="Unplaced"/>
</dbReference>
<evidence type="ECO:0000313" key="3">
    <source>
        <dbReference type="Proteomes" id="UP001165780"/>
    </source>
</evidence>
<evidence type="ECO:0000256" key="2">
    <source>
        <dbReference type="SAM" id="SignalP"/>
    </source>
</evidence>
<feature type="compositionally biased region" description="Low complexity" evidence="1">
    <location>
        <begin position="115"/>
        <end position="135"/>
    </location>
</feature>
<feature type="compositionally biased region" description="Pro residues" evidence="1">
    <location>
        <begin position="89"/>
        <end position="99"/>
    </location>
</feature>
<name>A0A9W2V8L5_PANPR</name>
<proteinExistence type="predicted"/>
<feature type="compositionally biased region" description="Low complexity" evidence="1">
    <location>
        <begin position="142"/>
        <end position="161"/>
    </location>
</feature>
<reference evidence="4" key="1">
    <citation type="submission" date="2025-08" db="UniProtKB">
        <authorList>
            <consortium name="RefSeq"/>
        </authorList>
    </citation>
    <scope>IDENTIFICATION</scope>
    <source>
        <tissue evidence="4">Whole blood</tissue>
    </source>
</reference>
<gene>
    <name evidence="4" type="primary">LOC128775909</name>
</gene>
<feature type="chain" id="PRO_5040741385" evidence="2">
    <location>
        <begin position="18"/>
        <end position="190"/>
    </location>
</feature>
<evidence type="ECO:0000256" key="1">
    <source>
        <dbReference type="SAM" id="MobiDB-lite"/>
    </source>
</evidence>
<keyword evidence="2" id="KW-0732">Signal</keyword>
<protein>
    <submittedName>
        <fullName evidence="4">Translation initiation factor IF-2-like</fullName>
    </submittedName>
</protein>
<sequence length="190" mass="19053">MALSILWLPGWSGAGASERTPPGVPRRLRGGGGPGSRCTRYPPGRSSGGSGEDLPRRPLRSPRPLALRRSAWLGLPEFADGARGAAAPGPAPGRRPAPGPAHAGPLSGPRPGPRPSAAAPLARSAPRACPQAPAGSAPPPGGSSSSGTRPPRPLGNRLPGARAPPPAPTPDKGAESQVGAEWCSMIPKHL</sequence>
<dbReference type="AlphaFoldDB" id="A0A9W2V8L5"/>
<accession>A0A9W2V8L5</accession>
<feature type="region of interest" description="Disordered" evidence="1">
    <location>
        <begin position="80"/>
        <end position="190"/>
    </location>
</feature>
<evidence type="ECO:0000313" key="4">
    <source>
        <dbReference type="RefSeq" id="XP_053754990.1"/>
    </source>
</evidence>
<organism evidence="3 4">
    <name type="scientific">Panthera pardus</name>
    <name type="common">Leopard</name>
    <name type="synonym">Felis pardus</name>
    <dbReference type="NCBI Taxonomy" id="9691"/>
    <lineage>
        <taxon>Eukaryota</taxon>
        <taxon>Metazoa</taxon>
        <taxon>Chordata</taxon>
        <taxon>Craniata</taxon>
        <taxon>Vertebrata</taxon>
        <taxon>Euteleostomi</taxon>
        <taxon>Mammalia</taxon>
        <taxon>Eutheria</taxon>
        <taxon>Laurasiatheria</taxon>
        <taxon>Carnivora</taxon>
        <taxon>Feliformia</taxon>
        <taxon>Felidae</taxon>
        <taxon>Pantherinae</taxon>
        <taxon>Panthera</taxon>
    </lineage>
</organism>
<keyword evidence="3" id="KW-1185">Reference proteome</keyword>
<dbReference type="GeneID" id="128775909"/>
<feature type="signal peptide" evidence="2">
    <location>
        <begin position="1"/>
        <end position="17"/>
    </location>
</feature>
<dbReference type="RefSeq" id="XP_053754990.1">
    <property type="nucleotide sequence ID" value="XM_053899015.1"/>
</dbReference>